<dbReference type="Proteomes" id="UP001331761">
    <property type="component" value="Unassembled WGS sequence"/>
</dbReference>
<comment type="caution">
    <text evidence="2">The sequence shown here is derived from an EMBL/GenBank/DDBJ whole genome shotgun (WGS) entry which is preliminary data.</text>
</comment>
<organism evidence="2 3">
    <name type="scientific">Trichostrongylus colubriformis</name>
    <name type="common">Black scour worm</name>
    <dbReference type="NCBI Taxonomy" id="6319"/>
    <lineage>
        <taxon>Eukaryota</taxon>
        <taxon>Metazoa</taxon>
        <taxon>Ecdysozoa</taxon>
        <taxon>Nematoda</taxon>
        <taxon>Chromadorea</taxon>
        <taxon>Rhabditida</taxon>
        <taxon>Rhabditina</taxon>
        <taxon>Rhabditomorpha</taxon>
        <taxon>Strongyloidea</taxon>
        <taxon>Trichostrongylidae</taxon>
        <taxon>Trichostrongylus</taxon>
    </lineage>
</organism>
<evidence type="ECO:0000313" key="2">
    <source>
        <dbReference type="EMBL" id="KAK5964172.1"/>
    </source>
</evidence>
<dbReference type="EMBL" id="WIXE01026126">
    <property type="protein sequence ID" value="KAK5964172.1"/>
    <property type="molecule type" value="Genomic_DNA"/>
</dbReference>
<gene>
    <name evidence="2" type="ORF">GCK32_006796</name>
</gene>
<name>A0AAN8ICS4_TRICO</name>
<accession>A0AAN8ICS4</accession>
<evidence type="ECO:0000313" key="3">
    <source>
        <dbReference type="Proteomes" id="UP001331761"/>
    </source>
</evidence>
<sequence length="481" mass="56296">MSTRELPKIRTLIRVTLPKFFNPETYIWNRFSSADAILVDIRRRDDQDRGEWRRDVLRSALDHAPYKPRIYVQTTSRRRNHEMWSKDMAVCSHKNLHGFLMRIRDGDMLREVDSIVKREAPVVRPQCPAIEKIVPSYNKDASVLVDIESRTIPYAIYKYHNFGVAEEGAWDHMKNMINYTKNANVMALAWRARVIPRTRDLEREIWPTRSSTESLTFTDIDRGCDSLKHNCLTQSQNHGYCFLYREGCPKSDEVQKKIGLEALKNSRKDCPRWKRKCATKYPKHFTCRMYKRKCGPIDFPINNNSTNEGFSSRFNELIDDDSDRNDTKVSPKLLRLCSQWQRKCEEKYPRHFACRQFKRKCRSAQQQLHLNNELNTSTSTMNTTSNESTESNDDKDEGKILEQCQQWERICAKKDPEHHSCRQYRGKCRLADEHSNDSSTTKPLRQNTTKSIASKNATSTDIDSDIDNESEQLSDSIELDS</sequence>
<keyword evidence="3" id="KW-1185">Reference proteome</keyword>
<evidence type="ECO:0000256" key="1">
    <source>
        <dbReference type="SAM" id="MobiDB-lite"/>
    </source>
</evidence>
<feature type="compositionally biased region" description="Acidic residues" evidence="1">
    <location>
        <begin position="462"/>
        <end position="481"/>
    </location>
</feature>
<feature type="compositionally biased region" description="Polar residues" evidence="1">
    <location>
        <begin position="437"/>
        <end position="461"/>
    </location>
</feature>
<protein>
    <submittedName>
        <fullName evidence="2">Uncharacterized protein</fullName>
    </submittedName>
</protein>
<reference evidence="2 3" key="1">
    <citation type="submission" date="2019-10" db="EMBL/GenBank/DDBJ databases">
        <title>Assembly and Annotation for the nematode Trichostrongylus colubriformis.</title>
        <authorList>
            <person name="Martin J."/>
        </authorList>
    </citation>
    <scope>NUCLEOTIDE SEQUENCE [LARGE SCALE GENOMIC DNA]</scope>
    <source>
        <strain evidence="2">G859</strain>
        <tissue evidence="2">Whole worm</tissue>
    </source>
</reference>
<feature type="compositionally biased region" description="Low complexity" evidence="1">
    <location>
        <begin position="372"/>
        <end position="389"/>
    </location>
</feature>
<proteinExistence type="predicted"/>
<feature type="region of interest" description="Disordered" evidence="1">
    <location>
        <begin position="372"/>
        <end position="398"/>
    </location>
</feature>
<dbReference type="AlphaFoldDB" id="A0AAN8ICS4"/>
<feature type="region of interest" description="Disordered" evidence="1">
    <location>
        <begin position="432"/>
        <end position="481"/>
    </location>
</feature>